<protein>
    <submittedName>
        <fullName evidence="1">Uncharacterized protein</fullName>
    </submittedName>
</protein>
<dbReference type="AlphaFoldDB" id="A0A383CFH0"/>
<gene>
    <name evidence="1" type="ORF">METZ01_LOCUS483172</name>
</gene>
<feature type="non-terminal residue" evidence="1">
    <location>
        <position position="49"/>
    </location>
</feature>
<name>A0A383CFH0_9ZZZZ</name>
<reference evidence="1" key="1">
    <citation type="submission" date="2018-05" db="EMBL/GenBank/DDBJ databases">
        <authorList>
            <person name="Lanie J.A."/>
            <person name="Ng W.-L."/>
            <person name="Kazmierczak K.M."/>
            <person name="Andrzejewski T.M."/>
            <person name="Davidsen T.M."/>
            <person name="Wayne K.J."/>
            <person name="Tettelin H."/>
            <person name="Glass J.I."/>
            <person name="Rusch D."/>
            <person name="Podicherti R."/>
            <person name="Tsui H.-C.T."/>
            <person name="Winkler M.E."/>
        </authorList>
    </citation>
    <scope>NUCLEOTIDE SEQUENCE</scope>
</reference>
<sequence length="49" mass="5706">MDPEDTIDYNIRKTWYNITKMYNRTASKYMASMSLGMIVLNIDIVEGTP</sequence>
<organism evidence="1">
    <name type="scientific">marine metagenome</name>
    <dbReference type="NCBI Taxonomy" id="408172"/>
    <lineage>
        <taxon>unclassified sequences</taxon>
        <taxon>metagenomes</taxon>
        <taxon>ecological metagenomes</taxon>
    </lineage>
</organism>
<proteinExistence type="predicted"/>
<accession>A0A383CFH0</accession>
<evidence type="ECO:0000313" key="1">
    <source>
        <dbReference type="EMBL" id="SVE30318.1"/>
    </source>
</evidence>
<dbReference type="EMBL" id="UINC01207986">
    <property type="protein sequence ID" value="SVE30318.1"/>
    <property type="molecule type" value="Genomic_DNA"/>
</dbReference>